<feature type="transmembrane region" description="Helical" evidence="9">
    <location>
        <begin position="41"/>
        <end position="59"/>
    </location>
</feature>
<feature type="transmembrane region" description="Helical" evidence="9">
    <location>
        <begin position="16"/>
        <end position="35"/>
    </location>
</feature>
<keyword evidence="7" id="KW-0067">ATP-binding</keyword>
<comment type="caution">
    <text evidence="11">The sequence shown here is derived from an EMBL/GenBank/DDBJ whole genome shotgun (WGS) entry which is preliminary data.</text>
</comment>
<keyword evidence="5" id="KW-0547">Nucleotide-binding</keyword>
<keyword evidence="9" id="KW-0812">Transmembrane</keyword>
<dbReference type="InterPro" id="IPR036890">
    <property type="entry name" value="HATPase_C_sf"/>
</dbReference>
<feature type="transmembrane region" description="Helical" evidence="9">
    <location>
        <begin position="143"/>
        <end position="164"/>
    </location>
</feature>
<dbReference type="PANTHER" id="PTHR24421:SF10">
    <property type="entry name" value="NITRATE_NITRITE SENSOR PROTEIN NARQ"/>
    <property type="match status" value="1"/>
</dbReference>
<evidence type="ECO:0000313" key="11">
    <source>
        <dbReference type="EMBL" id="NKY37242.1"/>
    </source>
</evidence>
<dbReference type="Pfam" id="PF07730">
    <property type="entry name" value="HisKA_3"/>
    <property type="match status" value="1"/>
</dbReference>
<dbReference type="EC" id="2.7.13.3" evidence="2"/>
<keyword evidence="12" id="KW-1185">Reference proteome</keyword>
<evidence type="ECO:0000313" key="12">
    <source>
        <dbReference type="Proteomes" id="UP000565715"/>
    </source>
</evidence>
<feature type="domain" description="Signal transduction histidine kinase subgroup 3 dimerisation and phosphoacceptor" evidence="10">
    <location>
        <begin position="196"/>
        <end position="259"/>
    </location>
</feature>
<sequence length="398" mass="42786">MVFKALLRPLARSVTYTRGLHLALPMTAAALWMFIDMHSPWVPLLLAVPIGLIPGMRLAEAIQAQLFLTPHERGATDASIAVAPAADWADRWRTVLWLEIRLLLSTALFGVGIPAILLCSDFVRAALGAGPTGDTLLPLTGPRWWYALIAPLPILVLLALLVGLGELVTACARWLLGPSASTRLHALEERTQRLLENNRIARELHDSIGHSLTAMVLQAGAARATGEPEFTGTALAAIEDTGRTALGDLERVLAVLREPSTPVDQRPMLTAASGLFDSARSAGATIDIDITGPIERVSGPISREGYRILQEALTNALRHAGRVAVQVRVYVDAQWLELDVSNPVPAAESAADRAVPADHGSGLRGIRERAELLGGDARMGLEDGQWRTWVRLPTHGLG</sequence>
<evidence type="ECO:0000256" key="5">
    <source>
        <dbReference type="ARBA" id="ARBA00022741"/>
    </source>
</evidence>
<keyword evidence="3" id="KW-0597">Phosphoprotein</keyword>
<dbReference type="CDD" id="cd16917">
    <property type="entry name" value="HATPase_UhpB-NarQ-NarX-like"/>
    <property type="match status" value="1"/>
</dbReference>
<dbReference type="SUPFAM" id="SSF55874">
    <property type="entry name" value="ATPase domain of HSP90 chaperone/DNA topoisomerase II/histidine kinase"/>
    <property type="match status" value="1"/>
</dbReference>
<evidence type="ECO:0000256" key="3">
    <source>
        <dbReference type="ARBA" id="ARBA00022553"/>
    </source>
</evidence>
<feature type="transmembrane region" description="Helical" evidence="9">
    <location>
        <begin position="102"/>
        <end position="123"/>
    </location>
</feature>
<dbReference type="GO" id="GO:0046983">
    <property type="term" value="F:protein dimerization activity"/>
    <property type="evidence" value="ECO:0007669"/>
    <property type="project" value="InterPro"/>
</dbReference>
<evidence type="ECO:0000256" key="1">
    <source>
        <dbReference type="ARBA" id="ARBA00000085"/>
    </source>
</evidence>
<gene>
    <name evidence="11" type="ORF">HGA13_29840</name>
</gene>
<name>A0A846XMM2_9NOCA</name>
<keyword evidence="9" id="KW-1133">Transmembrane helix</keyword>
<evidence type="ECO:0000256" key="6">
    <source>
        <dbReference type="ARBA" id="ARBA00022777"/>
    </source>
</evidence>
<evidence type="ECO:0000256" key="2">
    <source>
        <dbReference type="ARBA" id="ARBA00012438"/>
    </source>
</evidence>
<dbReference type="AlphaFoldDB" id="A0A846XMM2"/>
<keyword evidence="4" id="KW-0808">Transferase</keyword>
<dbReference type="Gene3D" id="3.30.565.10">
    <property type="entry name" value="Histidine kinase-like ATPase, C-terminal domain"/>
    <property type="match status" value="1"/>
</dbReference>
<dbReference type="Proteomes" id="UP000565715">
    <property type="component" value="Unassembled WGS sequence"/>
</dbReference>
<keyword evidence="9" id="KW-0472">Membrane</keyword>
<accession>A0A846XMM2</accession>
<evidence type="ECO:0000256" key="4">
    <source>
        <dbReference type="ARBA" id="ARBA00022679"/>
    </source>
</evidence>
<organism evidence="11 12">
    <name type="scientific">Nocardia speluncae</name>
    <dbReference type="NCBI Taxonomy" id="419477"/>
    <lineage>
        <taxon>Bacteria</taxon>
        <taxon>Bacillati</taxon>
        <taxon>Actinomycetota</taxon>
        <taxon>Actinomycetes</taxon>
        <taxon>Mycobacteriales</taxon>
        <taxon>Nocardiaceae</taxon>
        <taxon>Nocardia</taxon>
    </lineage>
</organism>
<dbReference type="GO" id="GO:0005524">
    <property type="term" value="F:ATP binding"/>
    <property type="evidence" value="ECO:0007669"/>
    <property type="project" value="UniProtKB-KW"/>
</dbReference>
<evidence type="ECO:0000259" key="10">
    <source>
        <dbReference type="Pfam" id="PF07730"/>
    </source>
</evidence>
<dbReference type="Gene3D" id="1.20.5.1930">
    <property type="match status" value="1"/>
</dbReference>
<evidence type="ECO:0000256" key="8">
    <source>
        <dbReference type="ARBA" id="ARBA00023012"/>
    </source>
</evidence>
<evidence type="ECO:0000256" key="9">
    <source>
        <dbReference type="SAM" id="Phobius"/>
    </source>
</evidence>
<dbReference type="EMBL" id="JAAXOO010000008">
    <property type="protein sequence ID" value="NKY37242.1"/>
    <property type="molecule type" value="Genomic_DNA"/>
</dbReference>
<protein>
    <recommendedName>
        <fullName evidence="2">histidine kinase</fullName>
        <ecNumber evidence="2">2.7.13.3</ecNumber>
    </recommendedName>
</protein>
<dbReference type="GO" id="GO:0016020">
    <property type="term" value="C:membrane"/>
    <property type="evidence" value="ECO:0007669"/>
    <property type="project" value="InterPro"/>
</dbReference>
<reference evidence="11 12" key="1">
    <citation type="submission" date="2020-04" db="EMBL/GenBank/DDBJ databases">
        <title>MicrobeNet Type strains.</title>
        <authorList>
            <person name="Nicholson A.C."/>
        </authorList>
    </citation>
    <scope>NUCLEOTIDE SEQUENCE [LARGE SCALE GENOMIC DNA]</scope>
    <source>
        <strain evidence="11 12">DSM 45078</strain>
    </source>
</reference>
<proteinExistence type="predicted"/>
<keyword evidence="6 11" id="KW-0418">Kinase</keyword>
<keyword evidence="8" id="KW-0902">Two-component regulatory system</keyword>
<dbReference type="GO" id="GO:0000155">
    <property type="term" value="F:phosphorelay sensor kinase activity"/>
    <property type="evidence" value="ECO:0007669"/>
    <property type="project" value="InterPro"/>
</dbReference>
<comment type="catalytic activity">
    <reaction evidence="1">
        <text>ATP + protein L-histidine = ADP + protein N-phospho-L-histidine.</text>
        <dbReference type="EC" id="2.7.13.3"/>
    </reaction>
</comment>
<evidence type="ECO:0000256" key="7">
    <source>
        <dbReference type="ARBA" id="ARBA00022840"/>
    </source>
</evidence>
<dbReference type="InterPro" id="IPR050482">
    <property type="entry name" value="Sensor_HK_TwoCompSys"/>
</dbReference>
<dbReference type="PANTHER" id="PTHR24421">
    <property type="entry name" value="NITRATE/NITRITE SENSOR PROTEIN NARX-RELATED"/>
    <property type="match status" value="1"/>
</dbReference>
<dbReference type="InterPro" id="IPR011712">
    <property type="entry name" value="Sig_transdc_His_kin_sub3_dim/P"/>
</dbReference>